<dbReference type="RefSeq" id="WP_271222354.1">
    <property type="nucleotide sequence ID" value="NZ_BAAAVD010000007.1"/>
</dbReference>
<evidence type="ECO:0000313" key="1">
    <source>
        <dbReference type="EMBL" id="GLK14103.1"/>
    </source>
</evidence>
<dbReference type="AlphaFoldDB" id="A0A9W6I9I3"/>
<sequence length="231" mass="25872">MNAHRPFDHHDEPVDRWLDEHQRALEDDLDTVLDVEAGLREVLLQSQHDALVGDLGTVLDVEAGLAAILPVAQPEPRTEEQEHPAAKQFNWPVSPEDRLALRLNPDVTATFRELNRARALDRNRALDRDLTSFYVAKVRKTIALVVGQDLPILHESLVEAFLDDFTTVDLRNANLIAVDLGGVRWSANGTKWPERMDIEALKSRSKEIGTRSGIYVVQSGSATVRDFADLT</sequence>
<comment type="caution">
    <text evidence="1">The sequence shown here is derived from an EMBL/GenBank/DDBJ whole genome shotgun (WGS) entry which is preliminary data.</text>
</comment>
<gene>
    <name evidence="1" type="ORF">GCM10017600_75150</name>
</gene>
<organism evidence="1 2">
    <name type="scientific">Streptosporangium carneum</name>
    <dbReference type="NCBI Taxonomy" id="47481"/>
    <lineage>
        <taxon>Bacteria</taxon>
        <taxon>Bacillati</taxon>
        <taxon>Actinomycetota</taxon>
        <taxon>Actinomycetes</taxon>
        <taxon>Streptosporangiales</taxon>
        <taxon>Streptosporangiaceae</taxon>
        <taxon>Streptosporangium</taxon>
    </lineage>
</organism>
<proteinExistence type="predicted"/>
<reference evidence="1" key="1">
    <citation type="journal article" date="2014" name="Int. J. Syst. Evol. Microbiol.">
        <title>Complete genome sequence of Corynebacterium casei LMG S-19264T (=DSM 44701T), isolated from a smear-ripened cheese.</title>
        <authorList>
            <consortium name="US DOE Joint Genome Institute (JGI-PGF)"/>
            <person name="Walter F."/>
            <person name="Albersmeier A."/>
            <person name="Kalinowski J."/>
            <person name="Ruckert C."/>
        </authorList>
    </citation>
    <scope>NUCLEOTIDE SEQUENCE</scope>
    <source>
        <strain evidence="1">VKM Ac-2007</strain>
    </source>
</reference>
<dbReference type="EMBL" id="BSEV01000028">
    <property type="protein sequence ID" value="GLK14103.1"/>
    <property type="molecule type" value="Genomic_DNA"/>
</dbReference>
<name>A0A9W6I9I3_9ACTN</name>
<reference evidence="1" key="2">
    <citation type="submission" date="2023-01" db="EMBL/GenBank/DDBJ databases">
        <authorList>
            <person name="Sun Q."/>
            <person name="Evtushenko L."/>
        </authorList>
    </citation>
    <scope>NUCLEOTIDE SEQUENCE</scope>
    <source>
        <strain evidence="1">VKM Ac-2007</strain>
    </source>
</reference>
<accession>A0A9W6I9I3</accession>
<keyword evidence="2" id="KW-1185">Reference proteome</keyword>
<dbReference type="Proteomes" id="UP001143474">
    <property type="component" value="Unassembled WGS sequence"/>
</dbReference>
<protein>
    <submittedName>
        <fullName evidence="1">Uncharacterized protein</fullName>
    </submittedName>
</protein>
<evidence type="ECO:0000313" key="2">
    <source>
        <dbReference type="Proteomes" id="UP001143474"/>
    </source>
</evidence>